<protein>
    <submittedName>
        <fullName evidence="2">Uncharacterized protein</fullName>
    </submittedName>
</protein>
<evidence type="ECO:0000313" key="4">
    <source>
        <dbReference type="EMBL" id="CAF3717413.1"/>
    </source>
</evidence>
<organism evidence="2 6">
    <name type="scientific">Didymodactylos carnosus</name>
    <dbReference type="NCBI Taxonomy" id="1234261"/>
    <lineage>
        <taxon>Eukaryota</taxon>
        <taxon>Metazoa</taxon>
        <taxon>Spiralia</taxon>
        <taxon>Gnathifera</taxon>
        <taxon>Rotifera</taxon>
        <taxon>Eurotatoria</taxon>
        <taxon>Bdelloidea</taxon>
        <taxon>Philodinida</taxon>
        <taxon>Philodinidae</taxon>
        <taxon>Didymodactylos</taxon>
    </lineage>
</organism>
<dbReference type="EMBL" id="CAJOBA010048690">
    <property type="protein sequence ID" value="CAF4215256.1"/>
    <property type="molecule type" value="Genomic_DNA"/>
</dbReference>
<dbReference type="Proteomes" id="UP000677228">
    <property type="component" value="Unassembled WGS sequence"/>
</dbReference>
<dbReference type="PANTHER" id="PTHR13602:SF2">
    <property type="entry name" value="UPF0488 PROTEIN C8ORF33"/>
    <property type="match status" value="1"/>
</dbReference>
<dbReference type="EMBL" id="CAJNOQ010002135">
    <property type="protein sequence ID" value="CAF0940927.1"/>
    <property type="molecule type" value="Genomic_DNA"/>
</dbReference>
<evidence type="ECO:0000313" key="6">
    <source>
        <dbReference type="Proteomes" id="UP000663829"/>
    </source>
</evidence>
<comment type="similarity">
    <text evidence="1">Belongs to the UPF0488 family.</text>
</comment>
<dbReference type="Pfam" id="PF15393">
    <property type="entry name" value="DUF4615"/>
    <property type="match status" value="1"/>
</dbReference>
<evidence type="ECO:0000256" key="1">
    <source>
        <dbReference type="ARBA" id="ARBA00005707"/>
    </source>
</evidence>
<dbReference type="EMBL" id="CAJNOK010026954">
    <property type="protein sequence ID" value="CAF1411587.1"/>
    <property type="molecule type" value="Genomic_DNA"/>
</dbReference>
<dbReference type="EMBL" id="CAJOBC010002135">
    <property type="protein sequence ID" value="CAF3717413.1"/>
    <property type="molecule type" value="Genomic_DNA"/>
</dbReference>
<evidence type="ECO:0000313" key="2">
    <source>
        <dbReference type="EMBL" id="CAF0940927.1"/>
    </source>
</evidence>
<gene>
    <name evidence="2" type="ORF">GPM918_LOCUS10705</name>
    <name evidence="3" type="ORF">OVA965_LOCUS33389</name>
    <name evidence="4" type="ORF">SRO942_LOCUS10706</name>
    <name evidence="5" type="ORF">TMI583_LOCUS34268</name>
</gene>
<sequence length="143" mass="16583">MSKTKKGQSSTPPSLPVMTDPECAARYERELEWCVNQLNYMLMSKSNSKNDQEQKHAAQCTLQTLTNPKTSIIRKRQLMQSQTQIMMNKNCEIPASSRFIRKHQNSGNNITTDDNSEMNHRFTFNFEISSTDKNENFENLIEK</sequence>
<proteinExistence type="inferred from homology"/>
<dbReference type="InterPro" id="IPR029274">
    <property type="entry name" value="DUF4615"/>
</dbReference>
<evidence type="ECO:0000313" key="5">
    <source>
        <dbReference type="EMBL" id="CAF4215256.1"/>
    </source>
</evidence>
<dbReference type="PANTHER" id="PTHR13602">
    <property type="entry name" value="UPF0488 PROTEIN C8ORF33"/>
    <property type="match status" value="1"/>
</dbReference>
<comment type="caution">
    <text evidence="2">The sequence shown here is derived from an EMBL/GenBank/DDBJ whole genome shotgun (WGS) entry which is preliminary data.</text>
</comment>
<dbReference type="OrthoDB" id="20277at2759"/>
<dbReference type="Proteomes" id="UP000663829">
    <property type="component" value="Unassembled WGS sequence"/>
</dbReference>
<keyword evidence="6" id="KW-1185">Reference proteome</keyword>
<dbReference type="AlphaFoldDB" id="A0A814CJ24"/>
<accession>A0A814CJ24</accession>
<reference evidence="2" key="1">
    <citation type="submission" date="2021-02" db="EMBL/GenBank/DDBJ databases">
        <authorList>
            <person name="Nowell W R."/>
        </authorList>
    </citation>
    <scope>NUCLEOTIDE SEQUENCE</scope>
</reference>
<dbReference type="Proteomes" id="UP000681722">
    <property type="component" value="Unassembled WGS sequence"/>
</dbReference>
<evidence type="ECO:0000313" key="3">
    <source>
        <dbReference type="EMBL" id="CAF1411587.1"/>
    </source>
</evidence>
<dbReference type="Proteomes" id="UP000682733">
    <property type="component" value="Unassembled WGS sequence"/>
</dbReference>
<name>A0A814CJ24_9BILA</name>